<feature type="region of interest" description="Disordered" evidence="8">
    <location>
        <begin position="369"/>
        <end position="411"/>
    </location>
</feature>
<dbReference type="GO" id="GO:0005634">
    <property type="term" value="C:nucleus"/>
    <property type="evidence" value="ECO:0007669"/>
    <property type="project" value="UniProtKB-SubCell"/>
</dbReference>
<keyword evidence="4" id="KW-0805">Transcription regulation</keyword>
<comment type="caution">
    <text evidence="10">The sequence shown here is derived from an EMBL/GenBank/DDBJ whole genome shotgun (WGS) entry which is preliminary data.</text>
</comment>
<dbReference type="GO" id="GO:0006351">
    <property type="term" value="P:DNA-templated transcription"/>
    <property type="evidence" value="ECO:0007669"/>
    <property type="project" value="InterPro"/>
</dbReference>
<dbReference type="Pfam" id="PF00172">
    <property type="entry name" value="Zn_clus"/>
    <property type="match status" value="1"/>
</dbReference>
<dbReference type="GO" id="GO:0008270">
    <property type="term" value="F:zinc ion binding"/>
    <property type="evidence" value="ECO:0007669"/>
    <property type="project" value="InterPro"/>
</dbReference>
<feature type="compositionally biased region" description="Polar residues" evidence="8">
    <location>
        <begin position="127"/>
        <end position="140"/>
    </location>
</feature>
<keyword evidence="6" id="KW-0804">Transcription</keyword>
<dbReference type="PROSITE" id="PS50048">
    <property type="entry name" value="ZN2_CY6_FUNGAL_2"/>
    <property type="match status" value="1"/>
</dbReference>
<feature type="compositionally biased region" description="Polar residues" evidence="8">
    <location>
        <begin position="1"/>
        <end position="23"/>
    </location>
</feature>
<evidence type="ECO:0000256" key="7">
    <source>
        <dbReference type="ARBA" id="ARBA00023242"/>
    </source>
</evidence>
<dbReference type="InterPro" id="IPR051615">
    <property type="entry name" value="Transcr_Regulatory_Elem"/>
</dbReference>
<evidence type="ECO:0000256" key="1">
    <source>
        <dbReference type="ARBA" id="ARBA00004123"/>
    </source>
</evidence>
<keyword evidence="2" id="KW-0479">Metal-binding</keyword>
<evidence type="ECO:0000256" key="8">
    <source>
        <dbReference type="SAM" id="MobiDB-lite"/>
    </source>
</evidence>
<dbReference type="InterPro" id="IPR007219">
    <property type="entry name" value="XnlR_reg_dom"/>
</dbReference>
<keyword evidence="5" id="KW-0238">DNA-binding</keyword>
<evidence type="ECO:0000259" key="9">
    <source>
        <dbReference type="PROSITE" id="PS50048"/>
    </source>
</evidence>
<sequence length="946" mass="103777">MESQNSGTNESRAVQPQASTDQPQVKRRRTRLEASCERCRVRKIRCDLNQPKCEPCDRAEAVCDRTRPANRTRKARSTSTESVGLGRKSKSPSTLPKLYPVGDGTWAPLDYFIALKTGHLNDQLPNQSQHAIQTQTQARDTSAERMPSVSVNQTTAHNAGPYEHSQPPQDFRNAFNVNHHAHSNPSNDGHNLQSQDHRHSLSFLHDRDGRSSSMMSIGHPGGFDFPMSTARSTSLTRSGPVAGGRGYDGGGLGIGQGGGIGIGHGLGIDSNAYGSAQSRVDPMLLPADTFNQALSNTTSLSQRLPGNMQMPSVSSDNQKLSTVPSEIDTAMMDSTSSYLRNIGAVPHQDALPGSQAQGLPSHRYLPYSGCPSKFQDNQQASPTHSIMTPEDKGQPQANMTEPSESLVPTDRRGDDYLIHSQDHRKKFLGASSSQVFVKWLDEESGGLNPSSHLKHGMTSAEEMILPGQLELCQHPLPSRPDLETYVSTYFQTFHILYPIVEEPWLRLQLTRPRGPHAAGGDFATPAVVYLVISLGASMTTSANSSAASETYLNQAWKALSVILGRPFRSSVQALVLMAVALRLRSRDGVAWNVIGSAIRIGQSLGLHRHTVGSEASLDARIWFASLSLDAIGSIESGRPMTIRRSDYSVSLAAFKDCTFTLGTNQPVNVLAALAELCQEIAYIIQVLFPTNPATSSEYEIEVLEHIGLIHMRLETWAKSLPLQIRPGADTPVPGPFFPFAAMLHMQYHQIIITLHRLSLIDHPRLVLQNLTHPLLRGRPFLSYLEASESICTQSARAILTTLDASARTPTKHHHWTLHSIGTAIFALSLFTCKHPTTWRARADLELLSYATRYISKGFLAQGLSPQFVDLYEAVNQMTRKKVMQTFESEPVSLTVDQDARMLSPQHSTDQSAANIDEMWSMLFGLGSSLGPIAGSDLPHVRKDPYY</sequence>
<evidence type="ECO:0000313" key="10">
    <source>
        <dbReference type="EMBL" id="GHJ89973.1"/>
    </source>
</evidence>
<dbReference type="InterPro" id="IPR001138">
    <property type="entry name" value="Zn2Cys6_DnaBD"/>
</dbReference>
<proteinExistence type="predicted"/>
<dbReference type="SMART" id="SM00066">
    <property type="entry name" value="GAL4"/>
    <property type="match status" value="1"/>
</dbReference>
<dbReference type="PANTHER" id="PTHR31313:SF81">
    <property type="entry name" value="TY1 ENHANCER ACTIVATOR"/>
    <property type="match status" value="1"/>
</dbReference>
<feature type="region of interest" description="Disordered" evidence="8">
    <location>
        <begin position="66"/>
        <end position="96"/>
    </location>
</feature>
<keyword evidence="3" id="KW-0862">Zinc</keyword>
<reference evidence="10" key="1">
    <citation type="submission" date="2020-07" db="EMBL/GenBank/DDBJ databases">
        <title>Draft Genome Sequence of a Deep-Sea Yeast, Naganishia (Cryptococcus) liquefaciens strain N6.</title>
        <authorList>
            <person name="Han Y.W."/>
            <person name="Kajitani R."/>
            <person name="Morimoto H."/>
            <person name="Parhat M."/>
            <person name="Tsubouchi H."/>
            <person name="Bakenova O."/>
            <person name="Ogata M."/>
            <person name="Argunhan B."/>
            <person name="Aoki R."/>
            <person name="Kajiwara S."/>
            <person name="Itoh T."/>
            <person name="Iwasaki H."/>
        </authorList>
    </citation>
    <scope>NUCLEOTIDE SEQUENCE</scope>
    <source>
        <strain evidence="10">N6</strain>
    </source>
</reference>
<dbReference type="GO" id="GO:0003677">
    <property type="term" value="F:DNA binding"/>
    <property type="evidence" value="ECO:0007669"/>
    <property type="project" value="UniProtKB-KW"/>
</dbReference>
<comment type="subcellular location">
    <subcellularLocation>
        <location evidence="1">Nucleus</location>
    </subcellularLocation>
</comment>
<evidence type="ECO:0000256" key="4">
    <source>
        <dbReference type="ARBA" id="ARBA00023015"/>
    </source>
</evidence>
<dbReference type="SUPFAM" id="SSF57701">
    <property type="entry name" value="Zn2/Cys6 DNA-binding domain"/>
    <property type="match status" value="1"/>
</dbReference>
<feature type="region of interest" description="Disordered" evidence="8">
    <location>
        <begin position="1"/>
        <end position="32"/>
    </location>
</feature>
<dbReference type="OrthoDB" id="3364175at2759"/>
<evidence type="ECO:0000256" key="2">
    <source>
        <dbReference type="ARBA" id="ARBA00022723"/>
    </source>
</evidence>
<dbReference type="CDD" id="cd00067">
    <property type="entry name" value="GAL4"/>
    <property type="match status" value="1"/>
</dbReference>
<dbReference type="PANTHER" id="PTHR31313">
    <property type="entry name" value="TY1 ENHANCER ACTIVATOR"/>
    <property type="match status" value="1"/>
</dbReference>
<feature type="compositionally biased region" description="Polar residues" evidence="8">
    <location>
        <begin position="374"/>
        <end position="386"/>
    </location>
</feature>
<evidence type="ECO:0000256" key="3">
    <source>
        <dbReference type="ARBA" id="ARBA00022833"/>
    </source>
</evidence>
<evidence type="ECO:0000256" key="5">
    <source>
        <dbReference type="ARBA" id="ARBA00023125"/>
    </source>
</evidence>
<evidence type="ECO:0000313" key="11">
    <source>
        <dbReference type="Proteomes" id="UP000620104"/>
    </source>
</evidence>
<gene>
    <name evidence="10" type="ORF">NliqN6_6375</name>
</gene>
<organism evidence="10 11">
    <name type="scientific">Naganishia liquefaciens</name>
    <dbReference type="NCBI Taxonomy" id="104408"/>
    <lineage>
        <taxon>Eukaryota</taxon>
        <taxon>Fungi</taxon>
        <taxon>Dikarya</taxon>
        <taxon>Basidiomycota</taxon>
        <taxon>Agaricomycotina</taxon>
        <taxon>Tremellomycetes</taxon>
        <taxon>Filobasidiales</taxon>
        <taxon>Filobasidiaceae</taxon>
        <taxon>Naganishia</taxon>
    </lineage>
</organism>
<dbReference type="Gene3D" id="4.10.240.10">
    <property type="entry name" value="Zn(2)-C6 fungal-type DNA-binding domain"/>
    <property type="match status" value="1"/>
</dbReference>
<dbReference type="PROSITE" id="PS00463">
    <property type="entry name" value="ZN2_CY6_FUNGAL_1"/>
    <property type="match status" value="1"/>
</dbReference>
<dbReference type="GO" id="GO:0000981">
    <property type="term" value="F:DNA-binding transcription factor activity, RNA polymerase II-specific"/>
    <property type="evidence" value="ECO:0007669"/>
    <property type="project" value="InterPro"/>
</dbReference>
<keyword evidence="7" id="KW-0539">Nucleus</keyword>
<dbReference type="Pfam" id="PF04082">
    <property type="entry name" value="Fungal_trans"/>
    <property type="match status" value="1"/>
</dbReference>
<keyword evidence="11" id="KW-1185">Reference proteome</keyword>
<dbReference type="CDD" id="cd12148">
    <property type="entry name" value="fungal_TF_MHR"/>
    <property type="match status" value="1"/>
</dbReference>
<evidence type="ECO:0000256" key="6">
    <source>
        <dbReference type="ARBA" id="ARBA00023163"/>
    </source>
</evidence>
<accession>A0A8H3U038</accession>
<dbReference type="AlphaFoldDB" id="A0A8H3U038"/>
<feature type="region of interest" description="Disordered" evidence="8">
    <location>
        <begin position="127"/>
        <end position="195"/>
    </location>
</feature>
<protein>
    <recommendedName>
        <fullName evidence="9">Zn(2)-C6 fungal-type domain-containing protein</fullName>
    </recommendedName>
</protein>
<dbReference type="SMART" id="SM00906">
    <property type="entry name" value="Fungal_trans"/>
    <property type="match status" value="1"/>
</dbReference>
<feature type="domain" description="Zn(2)-C6 fungal-type" evidence="9">
    <location>
        <begin position="35"/>
        <end position="63"/>
    </location>
</feature>
<feature type="compositionally biased region" description="Polar residues" evidence="8">
    <location>
        <begin position="183"/>
        <end position="194"/>
    </location>
</feature>
<dbReference type="EMBL" id="BLZA01000053">
    <property type="protein sequence ID" value="GHJ89973.1"/>
    <property type="molecule type" value="Genomic_DNA"/>
</dbReference>
<dbReference type="Proteomes" id="UP000620104">
    <property type="component" value="Unassembled WGS sequence"/>
</dbReference>
<dbReference type="InterPro" id="IPR036864">
    <property type="entry name" value="Zn2-C6_fun-type_DNA-bd_sf"/>
</dbReference>
<name>A0A8H3U038_9TREE</name>